<proteinExistence type="predicted"/>
<protein>
    <submittedName>
        <fullName evidence="1">Uncharacterized protein</fullName>
    </submittedName>
</protein>
<evidence type="ECO:0000313" key="2">
    <source>
        <dbReference type="Proteomes" id="UP000252139"/>
    </source>
</evidence>
<name>A0A367J4I1_RHIAZ</name>
<reference evidence="1 2" key="1">
    <citation type="journal article" date="2018" name="G3 (Bethesda)">
        <title>Phylogenetic and Phylogenomic Definition of Rhizopus Species.</title>
        <authorList>
            <person name="Gryganskyi A.P."/>
            <person name="Golan J."/>
            <person name="Dolatabadi S."/>
            <person name="Mondo S."/>
            <person name="Robb S."/>
            <person name="Idnurm A."/>
            <person name="Muszewska A."/>
            <person name="Steczkiewicz K."/>
            <person name="Masonjones S."/>
            <person name="Liao H.L."/>
            <person name="Gajdeczka M.T."/>
            <person name="Anike F."/>
            <person name="Vuek A."/>
            <person name="Anishchenko I.M."/>
            <person name="Voigt K."/>
            <person name="de Hoog G.S."/>
            <person name="Smith M.E."/>
            <person name="Heitman J."/>
            <person name="Vilgalys R."/>
            <person name="Stajich J.E."/>
        </authorList>
    </citation>
    <scope>NUCLEOTIDE SEQUENCE [LARGE SCALE GENOMIC DNA]</scope>
    <source>
        <strain evidence="1 2">CBS 357.93</strain>
    </source>
</reference>
<sequence>MLLEYYWSYIRRSSKMQFTVNGSKEAQAVSQVVEDSTDEPRMTATESVHWNNAEEELAFNIDVSTECTITGHPKQLLRNRLVDKSKVALFAFNDKLIKKATPEEEENDQNEEEYDE</sequence>
<keyword evidence="2" id="KW-1185">Reference proteome</keyword>
<gene>
    <name evidence="1" type="ORF">CU097_004760</name>
</gene>
<organism evidence="1 2">
    <name type="scientific">Rhizopus azygosporus</name>
    <name type="common">Rhizopus microsporus var. azygosporus</name>
    <dbReference type="NCBI Taxonomy" id="86630"/>
    <lineage>
        <taxon>Eukaryota</taxon>
        <taxon>Fungi</taxon>
        <taxon>Fungi incertae sedis</taxon>
        <taxon>Mucoromycota</taxon>
        <taxon>Mucoromycotina</taxon>
        <taxon>Mucoromycetes</taxon>
        <taxon>Mucorales</taxon>
        <taxon>Mucorineae</taxon>
        <taxon>Rhizopodaceae</taxon>
        <taxon>Rhizopus</taxon>
    </lineage>
</organism>
<evidence type="ECO:0000313" key="1">
    <source>
        <dbReference type="EMBL" id="RCH84815.1"/>
    </source>
</evidence>
<dbReference type="EMBL" id="PJQL01002260">
    <property type="protein sequence ID" value="RCH84815.1"/>
    <property type="molecule type" value="Genomic_DNA"/>
</dbReference>
<dbReference type="AlphaFoldDB" id="A0A367J4I1"/>
<accession>A0A367J4I1</accession>
<dbReference type="Proteomes" id="UP000252139">
    <property type="component" value="Unassembled WGS sequence"/>
</dbReference>
<comment type="caution">
    <text evidence="1">The sequence shown here is derived from an EMBL/GenBank/DDBJ whole genome shotgun (WGS) entry which is preliminary data.</text>
</comment>